<dbReference type="GO" id="GO:0005634">
    <property type="term" value="C:nucleus"/>
    <property type="evidence" value="ECO:0007669"/>
    <property type="project" value="UniProtKB-SubCell"/>
</dbReference>
<comment type="subcellular location">
    <subcellularLocation>
        <location evidence="1">Nucleus</location>
    </subcellularLocation>
</comment>
<dbReference type="InterPro" id="IPR036397">
    <property type="entry name" value="RNaseH_sf"/>
</dbReference>
<dbReference type="AlphaFoldDB" id="A0A8S9X8L3"/>
<dbReference type="Gene3D" id="3.30.420.10">
    <property type="entry name" value="Ribonuclease H-like superfamily/Ribonuclease H"/>
    <property type="match status" value="1"/>
</dbReference>
<dbReference type="Proteomes" id="UP000466442">
    <property type="component" value="Linkage Group LG9"/>
</dbReference>
<dbReference type="InterPro" id="IPR009057">
    <property type="entry name" value="Homeodomain-like_sf"/>
</dbReference>
<evidence type="ECO:0000259" key="2">
    <source>
        <dbReference type="Pfam" id="PF01498"/>
    </source>
</evidence>
<accession>A0A8S9X8L3</accession>
<dbReference type="OrthoDB" id="4843387at2759"/>
<proteinExistence type="predicted"/>
<evidence type="ECO:0000313" key="4">
    <source>
        <dbReference type="Proteomes" id="UP000466442"/>
    </source>
</evidence>
<dbReference type="EMBL" id="WIXP02000009">
    <property type="protein sequence ID" value="KAF6204834.1"/>
    <property type="molecule type" value="Genomic_DNA"/>
</dbReference>
<reference evidence="3" key="1">
    <citation type="journal article" date="2021" name="Mol. Ecol. Resour.">
        <title>Apolygus lucorum genome provides insights into omnivorousness and mesophyll feeding.</title>
        <authorList>
            <person name="Liu Y."/>
            <person name="Liu H."/>
            <person name="Wang H."/>
            <person name="Huang T."/>
            <person name="Liu B."/>
            <person name="Yang B."/>
            <person name="Yin L."/>
            <person name="Li B."/>
            <person name="Zhang Y."/>
            <person name="Zhang S."/>
            <person name="Jiang F."/>
            <person name="Zhang X."/>
            <person name="Ren Y."/>
            <person name="Wang B."/>
            <person name="Wang S."/>
            <person name="Lu Y."/>
            <person name="Wu K."/>
            <person name="Fan W."/>
            <person name="Wang G."/>
        </authorList>
    </citation>
    <scope>NUCLEOTIDE SEQUENCE</scope>
    <source>
        <strain evidence="3">12Hb</strain>
    </source>
</reference>
<protein>
    <recommendedName>
        <fullName evidence="2">Transposase Tc1-like domain-containing protein</fullName>
    </recommendedName>
</protein>
<evidence type="ECO:0000313" key="3">
    <source>
        <dbReference type="EMBL" id="KAF6204834.1"/>
    </source>
</evidence>
<name>A0A8S9X8L3_APOLU</name>
<keyword evidence="4" id="KW-1185">Reference proteome</keyword>
<evidence type="ECO:0000256" key="1">
    <source>
        <dbReference type="ARBA" id="ARBA00004123"/>
    </source>
</evidence>
<feature type="domain" description="Transposase Tc1-like" evidence="2">
    <location>
        <begin position="73"/>
        <end position="140"/>
    </location>
</feature>
<dbReference type="GO" id="GO:0015074">
    <property type="term" value="P:DNA integration"/>
    <property type="evidence" value="ECO:0007669"/>
    <property type="project" value="InterPro"/>
</dbReference>
<dbReference type="GO" id="GO:0006313">
    <property type="term" value="P:DNA transposition"/>
    <property type="evidence" value="ECO:0007669"/>
    <property type="project" value="InterPro"/>
</dbReference>
<dbReference type="Pfam" id="PF01498">
    <property type="entry name" value="HTH_Tnp_Tc3_2"/>
    <property type="match status" value="1"/>
</dbReference>
<comment type="caution">
    <text evidence="3">The sequence shown here is derived from an EMBL/GenBank/DDBJ whole genome shotgun (WGS) entry which is preliminary data.</text>
</comment>
<sequence>MGRGTDLSPRKKALVACMLDQGESSQCEIAKKLKISQKSVSRVKVSVQEGTPLSPDRKGKCGRKSKFSPRLLRKMVQIAKTNRRATSREICEKLKEYGTEVSPSIVRRRLCAEGLPARRPRKKAKLTPAMAKKRILWAKDMQEKFQNNCNKVVFSDESIFSVGEESGQYVRRTTSEMFDPKVNKEIMAETLKKWESPPNLPSRSPPNLNPEIDKAVAGTFSQTRDIQAKYDQGLVGRGLSALGMSVPLYYP</sequence>
<gene>
    <name evidence="3" type="ORF">GE061_018997</name>
</gene>
<dbReference type="SUPFAM" id="SSF46689">
    <property type="entry name" value="Homeodomain-like"/>
    <property type="match status" value="1"/>
</dbReference>
<dbReference type="InterPro" id="IPR002492">
    <property type="entry name" value="Transposase_Tc1-like"/>
</dbReference>
<dbReference type="GO" id="GO:0003677">
    <property type="term" value="F:DNA binding"/>
    <property type="evidence" value="ECO:0007669"/>
    <property type="project" value="InterPro"/>
</dbReference>
<organism evidence="3 4">
    <name type="scientific">Apolygus lucorum</name>
    <name type="common">Small green plant bug</name>
    <name type="synonym">Lygocoris lucorum</name>
    <dbReference type="NCBI Taxonomy" id="248454"/>
    <lineage>
        <taxon>Eukaryota</taxon>
        <taxon>Metazoa</taxon>
        <taxon>Ecdysozoa</taxon>
        <taxon>Arthropoda</taxon>
        <taxon>Hexapoda</taxon>
        <taxon>Insecta</taxon>
        <taxon>Pterygota</taxon>
        <taxon>Neoptera</taxon>
        <taxon>Paraneoptera</taxon>
        <taxon>Hemiptera</taxon>
        <taxon>Heteroptera</taxon>
        <taxon>Panheteroptera</taxon>
        <taxon>Cimicomorpha</taxon>
        <taxon>Miridae</taxon>
        <taxon>Mirini</taxon>
        <taxon>Apolygus</taxon>
    </lineage>
</organism>